<keyword evidence="8" id="KW-0694">RNA-binding</keyword>
<evidence type="ECO:0000256" key="8">
    <source>
        <dbReference type="ARBA" id="ARBA00022884"/>
    </source>
</evidence>
<dbReference type="InterPro" id="IPR050180">
    <property type="entry name" value="RNR_Ribonuclease"/>
</dbReference>
<dbReference type="PANTHER" id="PTHR23355:SF37">
    <property type="entry name" value="EXORIBONUCLEASE 2"/>
    <property type="match status" value="1"/>
</dbReference>
<dbReference type="InterPro" id="IPR012340">
    <property type="entry name" value="NA-bd_OB-fold"/>
</dbReference>
<feature type="coiled-coil region" evidence="9">
    <location>
        <begin position="3"/>
        <end position="34"/>
    </location>
</feature>
<evidence type="ECO:0000256" key="9">
    <source>
        <dbReference type="SAM" id="Coils"/>
    </source>
</evidence>
<dbReference type="NCBIfam" id="TIGR00358">
    <property type="entry name" value="3_prime_RNase"/>
    <property type="match status" value="1"/>
</dbReference>
<dbReference type="AlphaFoldDB" id="A0A5P9NH76"/>
<evidence type="ECO:0000256" key="5">
    <source>
        <dbReference type="ARBA" id="ARBA00022722"/>
    </source>
</evidence>
<proteinExistence type="predicted"/>
<dbReference type="PANTHER" id="PTHR23355">
    <property type="entry name" value="RIBONUCLEASE"/>
    <property type="match status" value="1"/>
</dbReference>
<dbReference type="Gene3D" id="2.40.50.140">
    <property type="entry name" value="Nucleic acid-binding proteins"/>
    <property type="match status" value="1"/>
</dbReference>
<evidence type="ECO:0000256" key="1">
    <source>
        <dbReference type="ARBA" id="ARBA00001849"/>
    </source>
</evidence>
<evidence type="ECO:0000259" key="10">
    <source>
        <dbReference type="SMART" id="SM00357"/>
    </source>
</evidence>
<keyword evidence="9" id="KW-0175">Coiled coil</keyword>
<evidence type="ECO:0000256" key="6">
    <source>
        <dbReference type="ARBA" id="ARBA00022801"/>
    </source>
</evidence>
<dbReference type="GO" id="GO:0005829">
    <property type="term" value="C:cytosol"/>
    <property type="evidence" value="ECO:0007669"/>
    <property type="project" value="TreeGrafter"/>
</dbReference>
<dbReference type="RefSeq" id="WP_152660676.1">
    <property type="nucleotide sequence ID" value="NZ_CP036422.1"/>
</dbReference>
<name>A0A5P9NH76_9GAMM</name>
<dbReference type="EMBL" id="CP036422">
    <property type="protein sequence ID" value="QFU74564.1"/>
    <property type="molecule type" value="Genomic_DNA"/>
</dbReference>
<keyword evidence="4" id="KW-0963">Cytoplasm</keyword>
<evidence type="ECO:0000256" key="4">
    <source>
        <dbReference type="ARBA" id="ARBA00022490"/>
    </source>
</evidence>
<dbReference type="Proteomes" id="UP000326287">
    <property type="component" value="Chromosome"/>
</dbReference>
<dbReference type="InterPro" id="IPR004476">
    <property type="entry name" value="RNase_II/RNase_R"/>
</dbReference>
<keyword evidence="6" id="KW-0378">Hydrolase</keyword>
<dbReference type="KEGG" id="halc:EY643_02245"/>
<dbReference type="InterPro" id="IPR001900">
    <property type="entry name" value="RNase_II/R"/>
</dbReference>
<evidence type="ECO:0000313" key="12">
    <source>
        <dbReference type="EMBL" id="QFU74564.1"/>
    </source>
</evidence>
<dbReference type="GO" id="GO:0003723">
    <property type="term" value="F:RNA binding"/>
    <property type="evidence" value="ECO:0007669"/>
    <property type="project" value="UniProtKB-KW"/>
</dbReference>
<sequence>MLNQDSLSQLKGLKTQMEAEKERAEAVVKGTQARYGFAILDDGREIFIPPDEMLKAFPDDRVHVCIRPTKDNKTIADIEKLIDSPLGDFTGRCVRKGKAMFVEPDLPQLRRWLFIPPHARNGVQEGDYVRCAILRHPIRDGKPQAKILSVIGNEDTPGIENLYSMAKYRLSAEWGSSSRKDLEQQLAKCQPLADEGRRDLTDLEFVSIDAAKTQDIDDALYAEVVDSGWILYVAIADPTSYIATDSSLYRDVAARGTSVYFHGDVLPMLPEELSQDTCALSEGADRPALVCKISLAENGEVGEYEFMEATIRSRAKLSYYNVDRYLTGQRDDLMSHATPLEALYQLYRALRTHREENHLVMEDRREYRWIMGDNKQIDHIEPFEKMLSQKLVEECMIATNRCAARFLAEKGASGPFVTHPGFRGDRMEETLKFLEMHAPDTTALDPKEVIGYRDIMRTLSGTDQALPLRGMVNRLLTRAQFATEPGPHMGMALEQYSNCTSPLRKYADFLVHLQIKALLHGEEAKIVDQAMLDQLSERLTTVRAATLEAERWLAGKYLARQCEGNGEDNSESEAKPTFKAQITHVNSSGFNVRLLDSGLDGFVDLRKDPEKFSYDKWTASLTSTTRRFALDDEAEIHFAGVDVGNQYQASFTLVAGCGLKPPKESSEKNAGEES</sequence>
<evidence type="ECO:0000259" key="11">
    <source>
        <dbReference type="SMART" id="SM00955"/>
    </source>
</evidence>
<feature type="domain" description="RNB" evidence="11">
    <location>
        <begin position="197"/>
        <end position="521"/>
    </location>
</feature>
<dbReference type="GO" id="GO:0008859">
    <property type="term" value="F:exoribonuclease II activity"/>
    <property type="evidence" value="ECO:0007669"/>
    <property type="project" value="UniProtKB-EC"/>
</dbReference>
<dbReference type="SMART" id="SM00357">
    <property type="entry name" value="CSP"/>
    <property type="match status" value="1"/>
</dbReference>
<gene>
    <name evidence="12" type="ORF">EY643_02245</name>
</gene>
<keyword evidence="5" id="KW-0540">Nuclease</keyword>
<evidence type="ECO:0000256" key="7">
    <source>
        <dbReference type="ARBA" id="ARBA00022839"/>
    </source>
</evidence>
<dbReference type="EC" id="3.1.13.1" evidence="3"/>
<dbReference type="Pfam" id="PF08206">
    <property type="entry name" value="OB_RNB"/>
    <property type="match status" value="1"/>
</dbReference>
<evidence type="ECO:0000256" key="2">
    <source>
        <dbReference type="ARBA" id="ARBA00004496"/>
    </source>
</evidence>
<feature type="domain" description="Cold-shock" evidence="10">
    <location>
        <begin position="25"/>
        <end position="82"/>
    </location>
</feature>
<accession>A0A5P9NH76</accession>
<evidence type="ECO:0000256" key="3">
    <source>
        <dbReference type="ARBA" id="ARBA00012163"/>
    </source>
</evidence>
<dbReference type="InterPro" id="IPR011129">
    <property type="entry name" value="CSD"/>
</dbReference>
<dbReference type="Pfam" id="PF00773">
    <property type="entry name" value="RNB"/>
    <property type="match status" value="1"/>
</dbReference>
<organism evidence="12 13">
    <name type="scientific">Halioglobus maricola</name>
    <dbReference type="NCBI Taxonomy" id="2601894"/>
    <lineage>
        <taxon>Bacteria</taxon>
        <taxon>Pseudomonadati</taxon>
        <taxon>Pseudomonadota</taxon>
        <taxon>Gammaproteobacteria</taxon>
        <taxon>Cellvibrionales</taxon>
        <taxon>Halieaceae</taxon>
        <taxon>Halioglobus</taxon>
    </lineage>
</organism>
<dbReference type="Pfam" id="PF17876">
    <property type="entry name" value="CSD2"/>
    <property type="match status" value="1"/>
</dbReference>
<evidence type="ECO:0000313" key="13">
    <source>
        <dbReference type="Proteomes" id="UP000326287"/>
    </source>
</evidence>
<reference evidence="12 13" key="1">
    <citation type="submission" date="2019-02" db="EMBL/GenBank/DDBJ databases">
        <authorList>
            <person name="Li S.-H."/>
        </authorList>
    </citation>
    <scope>NUCLEOTIDE SEQUENCE [LARGE SCALE GENOMIC DNA]</scope>
    <source>
        <strain evidence="12 13">IMCC14385</strain>
    </source>
</reference>
<dbReference type="OrthoDB" id="9764149at2"/>
<dbReference type="SMART" id="SM00955">
    <property type="entry name" value="RNB"/>
    <property type="match status" value="1"/>
</dbReference>
<comment type="catalytic activity">
    <reaction evidence="1">
        <text>Exonucleolytic cleavage in the 3'- to 5'-direction to yield nucleoside 5'-phosphates.</text>
        <dbReference type="EC" id="3.1.13.1"/>
    </reaction>
</comment>
<keyword evidence="7" id="KW-0269">Exonuclease</keyword>
<comment type="subcellular location">
    <subcellularLocation>
        <location evidence="2">Cytoplasm</location>
    </subcellularLocation>
</comment>
<dbReference type="GO" id="GO:0006402">
    <property type="term" value="P:mRNA catabolic process"/>
    <property type="evidence" value="ECO:0007669"/>
    <property type="project" value="TreeGrafter"/>
</dbReference>
<dbReference type="InterPro" id="IPR040476">
    <property type="entry name" value="CSD2"/>
</dbReference>
<protein>
    <recommendedName>
        <fullName evidence="3">exoribonuclease II</fullName>
        <ecNumber evidence="3">3.1.13.1</ecNumber>
    </recommendedName>
</protein>
<dbReference type="SUPFAM" id="SSF50249">
    <property type="entry name" value="Nucleic acid-binding proteins"/>
    <property type="match status" value="3"/>
</dbReference>
<dbReference type="InterPro" id="IPR013223">
    <property type="entry name" value="RNase_B_OB_dom"/>
</dbReference>
<keyword evidence="13" id="KW-1185">Reference proteome</keyword>